<dbReference type="InParanoid" id="A0A3Q7HQ78"/>
<name>A0A3Q7HQ78_SOLLC</name>
<sequence>MTVDLPCQHQRRLHMILFFSFGNFGGLNRVLCTLVLGFDDGSWLHLPSHPSKRKKGFCGEDGTYLLYHPKPKLNQGIILFSIAGFVVSHPVYCMSKGTVAQRSPPDVLQ</sequence>
<feature type="transmembrane region" description="Helical" evidence="1">
    <location>
        <begin position="16"/>
        <end position="38"/>
    </location>
</feature>
<accession>A0A3Q7HQ78</accession>
<evidence type="ECO:0000313" key="2">
    <source>
        <dbReference type="EnsemblPlants" id="Solyc08g074755.1.1"/>
    </source>
</evidence>
<keyword evidence="3" id="KW-1185">Reference proteome</keyword>
<dbReference type="Proteomes" id="UP000004994">
    <property type="component" value="Chromosome 8"/>
</dbReference>
<keyword evidence="1" id="KW-0472">Membrane</keyword>
<organism evidence="2">
    <name type="scientific">Solanum lycopersicum</name>
    <name type="common">Tomato</name>
    <name type="synonym">Lycopersicon esculentum</name>
    <dbReference type="NCBI Taxonomy" id="4081"/>
    <lineage>
        <taxon>Eukaryota</taxon>
        <taxon>Viridiplantae</taxon>
        <taxon>Streptophyta</taxon>
        <taxon>Embryophyta</taxon>
        <taxon>Tracheophyta</taxon>
        <taxon>Spermatophyta</taxon>
        <taxon>Magnoliopsida</taxon>
        <taxon>eudicotyledons</taxon>
        <taxon>Gunneridae</taxon>
        <taxon>Pentapetalae</taxon>
        <taxon>asterids</taxon>
        <taxon>lamiids</taxon>
        <taxon>Solanales</taxon>
        <taxon>Solanaceae</taxon>
        <taxon>Solanoideae</taxon>
        <taxon>Solaneae</taxon>
        <taxon>Solanum</taxon>
        <taxon>Solanum subgen. Lycopersicon</taxon>
    </lineage>
</organism>
<keyword evidence="1" id="KW-1133">Transmembrane helix</keyword>
<reference evidence="2" key="2">
    <citation type="submission" date="2019-01" db="UniProtKB">
        <authorList>
            <consortium name="EnsemblPlants"/>
        </authorList>
    </citation>
    <scope>IDENTIFICATION</scope>
    <source>
        <strain evidence="2">cv. Heinz 1706</strain>
    </source>
</reference>
<evidence type="ECO:0000313" key="3">
    <source>
        <dbReference type="Proteomes" id="UP000004994"/>
    </source>
</evidence>
<protein>
    <submittedName>
        <fullName evidence="2">Uncharacterized protein</fullName>
    </submittedName>
</protein>
<evidence type="ECO:0000256" key="1">
    <source>
        <dbReference type="SAM" id="Phobius"/>
    </source>
</evidence>
<dbReference type="EnsemblPlants" id="Solyc08g074755.1.1">
    <property type="protein sequence ID" value="Solyc08g074755.1.1"/>
    <property type="gene ID" value="Solyc08g074755.1"/>
</dbReference>
<dbReference type="Gramene" id="Solyc08g074755.1.1">
    <property type="protein sequence ID" value="Solyc08g074755.1.1"/>
    <property type="gene ID" value="Solyc08g074755.1"/>
</dbReference>
<proteinExistence type="predicted"/>
<keyword evidence="1" id="KW-0812">Transmembrane</keyword>
<feature type="transmembrane region" description="Helical" evidence="1">
    <location>
        <begin position="73"/>
        <end position="92"/>
    </location>
</feature>
<reference evidence="2" key="1">
    <citation type="journal article" date="2012" name="Nature">
        <title>The tomato genome sequence provides insights into fleshy fruit evolution.</title>
        <authorList>
            <consortium name="Tomato Genome Consortium"/>
        </authorList>
    </citation>
    <scope>NUCLEOTIDE SEQUENCE [LARGE SCALE GENOMIC DNA]</scope>
    <source>
        <strain evidence="2">cv. Heinz 1706</strain>
    </source>
</reference>
<dbReference type="AlphaFoldDB" id="A0A3Q7HQ78"/>